<evidence type="ECO:0000313" key="1">
    <source>
        <dbReference type="EMBL" id="KAB7835764.1"/>
    </source>
</evidence>
<accession>A0A5N5W1J7</accession>
<proteinExistence type="predicted"/>
<reference evidence="1 2" key="1">
    <citation type="journal article" date="2019" name="Microb. Cell Fact.">
        <title>Exploring novel herbicidin analogues by transcriptional regulator overexpression and MS/MS molecular networking.</title>
        <authorList>
            <person name="Shi Y."/>
            <person name="Gu R."/>
            <person name="Li Y."/>
            <person name="Wang X."/>
            <person name="Ren W."/>
            <person name="Li X."/>
            <person name="Wang L."/>
            <person name="Xie Y."/>
            <person name="Hong B."/>
        </authorList>
    </citation>
    <scope>NUCLEOTIDE SEQUENCE [LARGE SCALE GENOMIC DNA]</scope>
    <source>
        <strain evidence="1 2">US-43</strain>
    </source>
</reference>
<dbReference type="RefSeq" id="WP_164543608.1">
    <property type="nucleotide sequence ID" value="NZ_VOKX01000106.1"/>
</dbReference>
<dbReference type="Proteomes" id="UP000327000">
    <property type="component" value="Unassembled WGS sequence"/>
</dbReference>
<protein>
    <submittedName>
        <fullName evidence="1">Uncharacterized protein</fullName>
    </submittedName>
</protein>
<gene>
    <name evidence="1" type="ORF">FRZ00_26455</name>
</gene>
<dbReference type="SUPFAM" id="SSF46894">
    <property type="entry name" value="C-terminal effector domain of the bipartite response regulators"/>
    <property type="match status" value="1"/>
</dbReference>
<dbReference type="Gene3D" id="1.10.10.10">
    <property type="entry name" value="Winged helix-like DNA-binding domain superfamily/Winged helix DNA-binding domain"/>
    <property type="match status" value="1"/>
</dbReference>
<evidence type="ECO:0000313" key="2">
    <source>
        <dbReference type="Proteomes" id="UP000327000"/>
    </source>
</evidence>
<dbReference type="GO" id="GO:0006355">
    <property type="term" value="P:regulation of DNA-templated transcription"/>
    <property type="evidence" value="ECO:0007669"/>
    <property type="project" value="InterPro"/>
</dbReference>
<comment type="caution">
    <text evidence="1">The sequence shown here is derived from an EMBL/GenBank/DDBJ whole genome shotgun (WGS) entry which is preliminary data.</text>
</comment>
<organism evidence="1 2">
    <name type="scientific">Streptomyces mobaraensis</name>
    <name type="common">Streptoverticillium mobaraense</name>
    <dbReference type="NCBI Taxonomy" id="35621"/>
    <lineage>
        <taxon>Bacteria</taxon>
        <taxon>Bacillati</taxon>
        <taxon>Actinomycetota</taxon>
        <taxon>Actinomycetes</taxon>
        <taxon>Kitasatosporales</taxon>
        <taxon>Streptomycetaceae</taxon>
        <taxon>Streptomyces</taxon>
    </lineage>
</organism>
<dbReference type="GO" id="GO:0003677">
    <property type="term" value="F:DNA binding"/>
    <property type="evidence" value="ECO:0007669"/>
    <property type="project" value="InterPro"/>
</dbReference>
<dbReference type="AlphaFoldDB" id="A0A5N5W1J7"/>
<dbReference type="EMBL" id="VOKX01000106">
    <property type="protein sequence ID" value="KAB7835764.1"/>
    <property type="molecule type" value="Genomic_DNA"/>
</dbReference>
<dbReference type="InterPro" id="IPR036388">
    <property type="entry name" value="WH-like_DNA-bd_sf"/>
</dbReference>
<keyword evidence="2" id="KW-1185">Reference proteome</keyword>
<name>A0A5N5W1J7_STRMB</name>
<sequence length="186" mass="20605">MILFVSSYAEPAIDVRQVLASRVPDDEAQELASATVLTPMRRTLITLLALGDSHAKAAAALGVGPGNVHNWVVALGRALHCPSRQPAIVNAAYRDASFPLPRRDDRPVPDLDPDEWRLLLAYGRGRFLREISTEERLSLLVLRQVDRRLTEKVGASCRGNIVRRAWQLGRLARVPDYSAAPSLPRR</sequence>
<dbReference type="InterPro" id="IPR016032">
    <property type="entry name" value="Sig_transdc_resp-reg_C-effctor"/>
</dbReference>